<evidence type="ECO:0000313" key="2">
    <source>
        <dbReference type="EMBL" id="MBR7798914.1"/>
    </source>
</evidence>
<sequence length="298" mass="34902">MLTGTPLDLTPFGAALQGIGVLYWLFVLGVIAIILFTIDGWWWKIVCIVLALVCLVLPVAYYFYLRYQEQQVWKSHMDKVQAQFQLRCQSSGEKIYRTVDDVEGILLRNVRPDEQGTEVEDPNWPDAALAHERQANGYIEEFLGWEHHEDKRESRGYVTSDPRPQLRYMKQDVLPGYRFVDVIDDEHRIFRYKYQAIFRDLSKDLVTGRVARYSVELVNFIDPDDRKLWIAGVKITVKDEETKEILAEKIRYVYEPGQGSLAHARQPWRFALLCPNDKLWPNTSVRFFVDQVLKPKKD</sequence>
<accession>A0A941E1H3</accession>
<keyword evidence="1" id="KW-1133">Transmembrane helix</keyword>
<evidence type="ECO:0000313" key="3">
    <source>
        <dbReference type="Proteomes" id="UP000678545"/>
    </source>
</evidence>
<dbReference type="AlphaFoldDB" id="A0A941E1H3"/>
<dbReference type="Proteomes" id="UP000678545">
    <property type="component" value="Unassembled WGS sequence"/>
</dbReference>
<keyword evidence="3" id="KW-1185">Reference proteome</keyword>
<reference evidence="2" key="1">
    <citation type="submission" date="2021-04" db="EMBL/GenBank/DDBJ databases">
        <title>novel species isolated from subtropical streams in China.</title>
        <authorList>
            <person name="Lu H."/>
        </authorList>
    </citation>
    <scope>NUCLEOTIDE SEQUENCE</scope>
    <source>
        <strain evidence="2">FT137W</strain>
    </source>
</reference>
<feature type="transmembrane region" description="Helical" evidence="1">
    <location>
        <begin position="12"/>
        <end position="35"/>
    </location>
</feature>
<organism evidence="2 3">
    <name type="scientific">Undibacterium fentianense</name>
    <dbReference type="NCBI Taxonomy" id="2828728"/>
    <lineage>
        <taxon>Bacteria</taxon>
        <taxon>Pseudomonadati</taxon>
        <taxon>Pseudomonadota</taxon>
        <taxon>Betaproteobacteria</taxon>
        <taxon>Burkholderiales</taxon>
        <taxon>Oxalobacteraceae</taxon>
        <taxon>Undibacterium</taxon>
    </lineage>
</organism>
<dbReference type="EMBL" id="JAGSPJ010000001">
    <property type="protein sequence ID" value="MBR7798914.1"/>
    <property type="molecule type" value="Genomic_DNA"/>
</dbReference>
<evidence type="ECO:0000256" key="1">
    <source>
        <dbReference type="SAM" id="Phobius"/>
    </source>
</evidence>
<proteinExistence type="predicted"/>
<feature type="transmembrane region" description="Helical" evidence="1">
    <location>
        <begin position="41"/>
        <end position="64"/>
    </location>
</feature>
<dbReference type="RefSeq" id="WP_212674033.1">
    <property type="nucleotide sequence ID" value="NZ_JAGSPJ010000001.1"/>
</dbReference>
<gene>
    <name evidence="2" type="ORF">KDM90_02785</name>
</gene>
<keyword evidence="1" id="KW-0472">Membrane</keyword>
<comment type="caution">
    <text evidence="2">The sequence shown here is derived from an EMBL/GenBank/DDBJ whole genome shotgun (WGS) entry which is preliminary data.</text>
</comment>
<keyword evidence="1" id="KW-0812">Transmembrane</keyword>
<name>A0A941E1H3_9BURK</name>
<protein>
    <submittedName>
        <fullName evidence="2">Uncharacterized protein</fullName>
    </submittedName>
</protein>